<reference evidence="1 2" key="1">
    <citation type="submission" date="2022-05" db="EMBL/GenBank/DDBJ databases">
        <title>Genome Sequencing of Bee-Associated Microbes.</title>
        <authorList>
            <person name="Dunlap C."/>
        </authorList>
    </citation>
    <scope>NUCLEOTIDE SEQUENCE [LARGE SCALE GENOMIC DNA]</scope>
    <source>
        <strain evidence="1 2">NRRL BD-083</strain>
    </source>
</reference>
<evidence type="ECO:0000313" key="1">
    <source>
        <dbReference type="EMBL" id="MCY9547287.1"/>
    </source>
</evidence>
<organism evidence="1 2">
    <name type="scientific">Lysinibacillus xylanilyticus</name>
    <dbReference type="NCBI Taxonomy" id="582475"/>
    <lineage>
        <taxon>Bacteria</taxon>
        <taxon>Bacillati</taxon>
        <taxon>Bacillota</taxon>
        <taxon>Bacilli</taxon>
        <taxon>Bacillales</taxon>
        <taxon>Bacillaceae</taxon>
        <taxon>Lysinibacillus</taxon>
    </lineage>
</organism>
<accession>A0ABT4ENQ2</accession>
<evidence type="ECO:0008006" key="3">
    <source>
        <dbReference type="Google" id="ProtNLM"/>
    </source>
</evidence>
<dbReference type="EMBL" id="JAMDLZ010000017">
    <property type="protein sequence ID" value="MCY9547287.1"/>
    <property type="molecule type" value="Genomic_DNA"/>
</dbReference>
<comment type="caution">
    <text evidence="1">The sequence shown here is derived from an EMBL/GenBank/DDBJ whole genome shotgun (WGS) entry which is preliminary data.</text>
</comment>
<proteinExistence type="predicted"/>
<gene>
    <name evidence="1" type="ORF">M5W82_09995</name>
</gene>
<dbReference type="RefSeq" id="WP_268637367.1">
    <property type="nucleotide sequence ID" value="NZ_JAMDLZ010000017.1"/>
</dbReference>
<protein>
    <recommendedName>
        <fullName evidence="3">Phage protein</fullName>
    </recommendedName>
</protein>
<keyword evidence="2" id="KW-1185">Reference proteome</keyword>
<sequence length="49" mass="5735">MCKLDSNDLEKMTVGMALDYIEEYLEMKNPNKKEKKTVRKASQADFDSF</sequence>
<dbReference type="Proteomes" id="UP001527052">
    <property type="component" value="Unassembled WGS sequence"/>
</dbReference>
<evidence type="ECO:0000313" key="2">
    <source>
        <dbReference type="Proteomes" id="UP001527052"/>
    </source>
</evidence>
<name>A0ABT4ENQ2_9BACI</name>